<protein>
    <submittedName>
        <fullName evidence="1">Uncharacterized protein</fullName>
    </submittedName>
</protein>
<dbReference type="AlphaFoldDB" id="A0A5E7CYL3"/>
<gene>
    <name evidence="1" type="ORF">PS691_03332</name>
</gene>
<dbReference type="InterPro" id="IPR036412">
    <property type="entry name" value="HAD-like_sf"/>
</dbReference>
<proteinExistence type="predicted"/>
<dbReference type="EMBL" id="CABVHQ010000032">
    <property type="protein sequence ID" value="VVO10127.1"/>
    <property type="molecule type" value="Genomic_DNA"/>
</dbReference>
<sequence length="443" mass="50565">MRVIIFDLDFTLASTENCQPYLTTVRGRGAIADALHNQSVNVSFYDARLANDFNSLQEVDNCCVVVVSDSPKDYCLQILALGGYKIDSRLVFGAQSKPLVNFEALLESLEEVLGVDAGDFEFLVIGDSPKDIYFAHSIRSPSVFASWGTRHEFSMVEYSRPSCTASGVEQLREHIMAFLRGDLNFEDYNFSGDYITLDVDKLCRVELSEAEIGYGHEYVPDHNHYRNDQDKWSSRDLRWIVKKAKNFTRQHHNYMRSMPMYGRDGPYETTPLKSKAGHFKRDFLKWCVVNGISGKILLVPVPSSVPRECNLSFTIGIICDWWATWISKECEDMDIEVLDAFERFWPRQPSHQSEGRRTMDEHFDTLGMFSEKAQKKDNIDYVIIVDDVVTSGAHINAIASFIKTLDVVEEETPILGYALFKTAHPEQENTESDNGGFIFRLNR</sequence>
<reference evidence="1 2" key="1">
    <citation type="submission" date="2019-09" db="EMBL/GenBank/DDBJ databases">
        <authorList>
            <person name="Chandra G."/>
            <person name="Truman W A."/>
        </authorList>
    </citation>
    <scope>NUCLEOTIDE SEQUENCE [LARGE SCALE GENOMIC DNA]</scope>
    <source>
        <strain evidence="1">PS691</strain>
    </source>
</reference>
<evidence type="ECO:0000313" key="1">
    <source>
        <dbReference type="EMBL" id="VVO10127.1"/>
    </source>
</evidence>
<dbReference type="OrthoDB" id="7032121at2"/>
<dbReference type="Gene3D" id="3.40.50.1000">
    <property type="entry name" value="HAD superfamily/HAD-like"/>
    <property type="match status" value="1"/>
</dbReference>
<evidence type="ECO:0000313" key="2">
    <source>
        <dbReference type="Proteomes" id="UP000337909"/>
    </source>
</evidence>
<accession>A0A5E7CYL3</accession>
<name>A0A5E7CYL3_PSEFL</name>
<organism evidence="1 2">
    <name type="scientific">Pseudomonas fluorescens</name>
    <dbReference type="NCBI Taxonomy" id="294"/>
    <lineage>
        <taxon>Bacteria</taxon>
        <taxon>Pseudomonadati</taxon>
        <taxon>Pseudomonadota</taxon>
        <taxon>Gammaproteobacteria</taxon>
        <taxon>Pseudomonadales</taxon>
        <taxon>Pseudomonadaceae</taxon>
        <taxon>Pseudomonas</taxon>
    </lineage>
</organism>
<dbReference type="SUPFAM" id="SSF56784">
    <property type="entry name" value="HAD-like"/>
    <property type="match status" value="1"/>
</dbReference>
<dbReference type="RefSeq" id="WP_150643249.1">
    <property type="nucleotide sequence ID" value="NZ_CABVHQ010000032.1"/>
</dbReference>
<dbReference type="InterPro" id="IPR023214">
    <property type="entry name" value="HAD_sf"/>
</dbReference>
<dbReference type="Proteomes" id="UP000337909">
    <property type="component" value="Unassembled WGS sequence"/>
</dbReference>